<gene>
    <name evidence="1" type="ORF">NCTC13032_05352</name>
</gene>
<proteinExistence type="predicted"/>
<organism evidence="1 2">
    <name type="scientific">Leclercia adecarboxylata</name>
    <dbReference type="NCBI Taxonomy" id="83655"/>
    <lineage>
        <taxon>Bacteria</taxon>
        <taxon>Pseudomonadati</taxon>
        <taxon>Pseudomonadota</taxon>
        <taxon>Gammaproteobacteria</taxon>
        <taxon>Enterobacterales</taxon>
        <taxon>Enterobacteriaceae</taxon>
        <taxon>Leclercia</taxon>
    </lineage>
</organism>
<evidence type="ECO:0000313" key="2">
    <source>
        <dbReference type="Proteomes" id="UP000310719"/>
    </source>
</evidence>
<dbReference type="AlphaFoldDB" id="A0A4U9ICG3"/>
<sequence length="86" mass="9540">MGYARLHRTVGAHAHKQGIVFAEQLRQRDILTHLAVKLEANAHRREDFPTTGQQRFIQLKGGNAEGKQAANLRVAIKDRDANAAAD</sequence>
<reference evidence="1 2" key="1">
    <citation type="submission" date="2019-05" db="EMBL/GenBank/DDBJ databases">
        <authorList>
            <consortium name="Pathogen Informatics"/>
        </authorList>
    </citation>
    <scope>NUCLEOTIDE SEQUENCE [LARGE SCALE GENOMIC DNA]</scope>
    <source>
        <strain evidence="1 2">NCTC13032</strain>
    </source>
</reference>
<protein>
    <submittedName>
        <fullName evidence="1">Uncharacterized protein</fullName>
    </submittedName>
</protein>
<evidence type="ECO:0000313" key="1">
    <source>
        <dbReference type="EMBL" id="VTP73881.1"/>
    </source>
</evidence>
<dbReference type="EMBL" id="LR590464">
    <property type="protein sequence ID" value="VTP73881.1"/>
    <property type="molecule type" value="Genomic_DNA"/>
</dbReference>
<name>A0A4U9ICG3_9ENTR</name>
<accession>A0A4U9ICG3</accession>
<dbReference type="Proteomes" id="UP000310719">
    <property type="component" value="Chromosome"/>
</dbReference>